<organism evidence="2 3">
    <name type="scientific">Candidatus Daviesbacteria bacterium RIFCSPHIGHO2_01_FULL_41_23</name>
    <dbReference type="NCBI Taxonomy" id="1797764"/>
    <lineage>
        <taxon>Bacteria</taxon>
        <taxon>Candidatus Daviesiibacteriota</taxon>
    </lineage>
</organism>
<feature type="transmembrane region" description="Helical" evidence="1">
    <location>
        <begin position="486"/>
        <end position="508"/>
    </location>
</feature>
<keyword evidence="1" id="KW-1133">Transmembrane helix</keyword>
<reference evidence="2 3" key="1">
    <citation type="journal article" date="2016" name="Nat. Commun.">
        <title>Thousands of microbial genomes shed light on interconnected biogeochemical processes in an aquifer system.</title>
        <authorList>
            <person name="Anantharaman K."/>
            <person name="Brown C.T."/>
            <person name="Hug L.A."/>
            <person name="Sharon I."/>
            <person name="Castelle C.J."/>
            <person name="Probst A.J."/>
            <person name="Thomas B.C."/>
            <person name="Singh A."/>
            <person name="Wilkins M.J."/>
            <person name="Karaoz U."/>
            <person name="Brodie E.L."/>
            <person name="Williams K.H."/>
            <person name="Hubbard S.S."/>
            <person name="Banfield J.F."/>
        </authorList>
    </citation>
    <scope>NUCLEOTIDE SEQUENCE [LARGE SCALE GENOMIC DNA]</scope>
</reference>
<proteinExistence type="predicted"/>
<feature type="transmembrane region" description="Helical" evidence="1">
    <location>
        <begin position="424"/>
        <end position="442"/>
    </location>
</feature>
<gene>
    <name evidence="2" type="ORF">A2871_01070</name>
</gene>
<evidence type="ECO:0000313" key="2">
    <source>
        <dbReference type="EMBL" id="OGE19427.1"/>
    </source>
</evidence>
<accession>A0A1F5ISW0</accession>
<dbReference type="AlphaFoldDB" id="A0A1F5ISW0"/>
<comment type="caution">
    <text evidence="2">The sequence shown here is derived from an EMBL/GenBank/DDBJ whole genome shotgun (WGS) entry which is preliminary data.</text>
</comment>
<keyword evidence="1" id="KW-0472">Membrane</keyword>
<feature type="transmembrane region" description="Helical" evidence="1">
    <location>
        <begin position="393"/>
        <end position="418"/>
    </location>
</feature>
<dbReference type="Proteomes" id="UP000176336">
    <property type="component" value="Unassembled WGS sequence"/>
</dbReference>
<keyword evidence="1" id="KW-0812">Transmembrane</keyword>
<feature type="transmembrane region" description="Helical" evidence="1">
    <location>
        <begin position="328"/>
        <end position="351"/>
    </location>
</feature>
<feature type="transmembrane region" description="Helical" evidence="1">
    <location>
        <begin position="297"/>
        <end position="316"/>
    </location>
</feature>
<evidence type="ECO:0000313" key="3">
    <source>
        <dbReference type="Proteomes" id="UP000176336"/>
    </source>
</evidence>
<sequence length="523" mass="60608">MSKSVNKLALALVAAYDKASVPNHDRTVSVNPLVAEIATWYEKFRTAMDYREDEVILRSTIERILKRRMILGGSGKTVAAPLIRELVWARYFPDSSVPESQVTKVSETIDLYLRLEHQINQHHHLGKGVVNEWILHLLSSEIEHILKPNDPKEFLSNFMFRIFKDKVSIVDDTEEVRDLQVFIAVRRAYAGDDLALLRYHLFIQYFGVLNEENLEKIANHFPHAHKQIEAQFKYPAKDKIHTYIKNQTIPFLILDDVLRKHRGQAISVVSDEELLNQEVISACNIRYKAIAGKVRRAIVRSVIFIFITKAIFALFVEGTFEKLLYGRVFLSSIAVNILTPPILMIIVGFLIESPNRENSYRILRKITTILYDDPPQLGSPLSVKKKPNKIDPLLWFVFILLWLTTATLSFGAVVFILSKFHVNPFSQGVFIFFLAIVSFISFRINKTAHMFIMKDKKENITSLIFDFFFMPLIQVGRRLTLTISQLNIFLLIFDFIIETPFKGIFAFFEQWFSFLRSQREKLD</sequence>
<evidence type="ECO:0000256" key="1">
    <source>
        <dbReference type="SAM" id="Phobius"/>
    </source>
</evidence>
<name>A0A1F5ISW0_9BACT</name>
<dbReference type="EMBL" id="MFCR01000003">
    <property type="protein sequence ID" value="OGE19427.1"/>
    <property type="molecule type" value="Genomic_DNA"/>
</dbReference>
<protein>
    <submittedName>
        <fullName evidence="2">Uncharacterized protein</fullName>
    </submittedName>
</protein>